<name>A0A4V0Z7H0_9FIRM</name>
<keyword evidence="8 10" id="KW-0472">Membrane</keyword>
<dbReference type="GO" id="GO:0042910">
    <property type="term" value="F:xenobiotic transmembrane transporter activity"/>
    <property type="evidence" value="ECO:0007669"/>
    <property type="project" value="InterPro"/>
</dbReference>
<evidence type="ECO:0000256" key="8">
    <source>
        <dbReference type="ARBA" id="ARBA00023136"/>
    </source>
</evidence>
<feature type="transmembrane region" description="Helical" evidence="10">
    <location>
        <begin position="137"/>
        <end position="158"/>
    </location>
</feature>
<evidence type="ECO:0000256" key="7">
    <source>
        <dbReference type="ARBA" id="ARBA00022989"/>
    </source>
</evidence>
<evidence type="ECO:0000256" key="1">
    <source>
        <dbReference type="ARBA" id="ARBA00004651"/>
    </source>
</evidence>
<evidence type="ECO:0000256" key="10">
    <source>
        <dbReference type="SAM" id="Phobius"/>
    </source>
</evidence>
<dbReference type="Proteomes" id="UP000289794">
    <property type="component" value="Chromosome"/>
</dbReference>
<evidence type="ECO:0000256" key="5">
    <source>
        <dbReference type="ARBA" id="ARBA00022475"/>
    </source>
</evidence>
<feature type="transmembrane region" description="Helical" evidence="10">
    <location>
        <begin position="95"/>
        <end position="117"/>
    </location>
</feature>
<comment type="subcellular location">
    <subcellularLocation>
        <location evidence="1">Cell membrane</location>
        <topology evidence="1">Multi-pass membrane protein</topology>
    </subcellularLocation>
</comment>
<keyword evidence="5" id="KW-1003">Cell membrane</keyword>
<dbReference type="PIRSF" id="PIRSF006603">
    <property type="entry name" value="DinF"/>
    <property type="match status" value="1"/>
</dbReference>
<evidence type="ECO:0000256" key="2">
    <source>
        <dbReference type="ARBA" id="ARBA00008417"/>
    </source>
</evidence>
<dbReference type="InterPro" id="IPR045070">
    <property type="entry name" value="MATE_MepA-like"/>
</dbReference>
<evidence type="ECO:0000256" key="3">
    <source>
        <dbReference type="ARBA" id="ARBA00022106"/>
    </source>
</evidence>
<dbReference type="PANTHER" id="PTHR43823:SF3">
    <property type="entry name" value="MULTIDRUG EXPORT PROTEIN MEPA"/>
    <property type="match status" value="1"/>
</dbReference>
<dbReference type="GO" id="GO:0005886">
    <property type="term" value="C:plasma membrane"/>
    <property type="evidence" value="ECO:0007669"/>
    <property type="project" value="UniProtKB-SubCell"/>
</dbReference>
<keyword evidence="7 10" id="KW-1133">Transmembrane helix</keyword>
<keyword evidence="6 10" id="KW-0812">Transmembrane</keyword>
<dbReference type="GO" id="GO:0046677">
    <property type="term" value="P:response to antibiotic"/>
    <property type="evidence" value="ECO:0007669"/>
    <property type="project" value="UniProtKB-KW"/>
</dbReference>
<feature type="transmembrane region" description="Helical" evidence="10">
    <location>
        <begin position="343"/>
        <end position="369"/>
    </location>
</feature>
<dbReference type="InterPro" id="IPR051327">
    <property type="entry name" value="MATE_MepA_subfamily"/>
</dbReference>
<evidence type="ECO:0000256" key="9">
    <source>
        <dbReference type="ARBA" id="ARBA00023251"/>
    </source>
</evidence>
<feature type="transmembrane region" description="Helical" evidence="10">
    <location>
        <begin position="381"/>
        <end position="406"/>
    </location>
</feature>
<dbReference type="EMBL" id="CP035945">
    <property type="protein sequence ID" value="QBE96768.1"/>
    <property type="molecule type" value="Genomic_DNA"/>
</dbReference>
<feature type="transmembrane region" description="Helical" evidence="10">
    <location>
        <begin position="20"/>
        <end position="46"/>
    </location>
</feature>
<feature type="transmembrane region" description="Helical" evidence="10">
    <location>
        <begin position="52"/>
        <end position="74"/>
    </location>
</feature>
<gene>
    <name evidence="11" type="primary">mepA_14</name>
    <name evidence="11" type="ORF">PMF13cell1_02315</name>
</gene>
<reference evidence="11 12" key="1">
    <citation type="submission" date="2019-01" db="EMBL/GenBank/DDBJ databases">
        <title>PMF-metabolizing Aryl O-demethylase.</title>
        <authorList>
            <person name="Kim M."/>
        </authorList>
    </citation>
    <scope>NUCLEOTIDE SEQUENCE [LARGE SCALE GENOMIC DNA]</scope>
    <source>
        <strain evidence="11 12">PMF1</strain>
    </source>
</reference>
<dbReference type="RefSeq" id="WP_130180797.1">
    <property type="nucleotide sequence ID" value="NZ_CP035945.1"/>
</dbReference>
<feature type="transmembrane region" description="Helical" evidence="10">
    <location>
        <begin position="165"/>
        <end position="191"/>
    </location>
</feature>
<dbReference type="CDD" id="cd13143">
    <property type="entry name" value="MATE_MepA_like"/>
    <property type="match status" value="1"/>
</dbReference>
<evidence type="ECO:0000313" key="12">
    <source>
        <dbReference type="Proteomes" id="UP000289794"/>
    </source>
</evidence>
<organism evidence="11 12">
    <name type="scientific">Blautia producta</name>
    <dbReference type="NCBI Taxonomy" id="33035"/>
    <lineage>
        <taxon>Bacteria</taxon>
        <taxon>Bacillati</taxon>
        <taxon>Bacillota</taxon>
        <taxon>Clostridia</taxon>
        <taxon>Lachnospirales</taxon>
        <taxon>Lachnospiraceae</taxon>
        <taxon>Blautia</taxon>
    </lineage>
</organism>
<evidence type="ECO:0000256" key="4">
    <source>
        <dbReference type="ARBA" id="ARBA00022448"/>
    </source>
</evidence>
<evidence type="ECO:0000256" key="6">
    <source>
        <dbReference type="ARBA" id="ARBA00022692"/>
    </source>
</evidence>
<dbReference type="KEGG" id="bpro:PMF13cell1_02315"/>
<protein>
    <recommendedName>
        <fullName evidence="3">Multidrug export protein MepA</fullName>
    </recommendedName>
</protein>
<keyword evidence="4" id="KW-0813">Transport</keyword>
<sequence>MSEHLTIYQKPVTFWNMLKFTFPTMVMALIQVLYTTVDGIFVARFVGTDAMAALTLLSPYFSLLFAISTMLSSGGSAIVMRKMGERKENEAKQDFTALILLNFFLGILFTVIGILFSEPLTNVFGASPQVTLYCKEYLFYYVLFAIPTLLMSNLQVYVVAANSPVLAFGVSLSAGLVNVGLDYLFVAVAGWGVKGTAVATGFSSLIPTIICIVYFMKKSRLLHFVKPLFRIRTLIDSATNGMSEMATTLVSGITALFMNGALLRYSGENGVAAYTIIYYVFSAMTALYIGYIYGAAPVISYNYGQRDTIKLKKLTKVNLIFIALVSGISALSTWAFGGNLIGIFAGMGTAVYEIAAHGNFIFTFALLFNGFNTYASGMFTALSNGIVSGVIAFCRTFLFSLGAILLLPEILQINGVWLATPAAEFLGIIVSLICFFRYKKRYGY</sequence>
<feature type="transmembrane region" description="Helical" evidence="10">
    <location>
        <begin position="418"/>
        <end position="438"/>
    </location>
</feature>
<dbReference type="Pfam" id="PF01554">
    <property type="entry name" value="MatE"/>
    <property type="match status" value="2"/>
</dbReference>
<dbReference type="InterPro" id="IPR048279">
    <property type="entry name" value="MdtK-like"/>
</dbReference>
<dbReference type="PANTHER" id="PTHR43823">
    <property type="entry name" value="SPORULATION PROTEIN YKVU"/>
    <property type="match status" value="1"/>
</dbReference>
<dbReference type="AlphaFoldDB" id="A0A4V0Z7H0"/>
<feature type="transmembrane region" description="Helical" evidence="10">
    <location>
        <begin position="245"/>
        <end position="265"/>
    </location>
</feature>
<comment type="similarity">
    <text evidence="2">Belongs to the multi antimicrobial extrusion (MATE) (TC 2.A.66.1) family. MepA subfamily.</text>
</comment>
<feature type="transmembrane region" description="Helical" evidence="10">
    <location>
        <begin position="317"/>
        <end position="337"/>
    </location>
</feature>
<dbReference type="InterPro" id="IPR002528">
    <property type="entry name" value="MATE_fam"/>
</dbReference>
<evidence type="ECO:0000313" key="11">
    <source>
        <dbReference type="EMBL" id="QBE96768.1"/>
    </source>
</evidence>
<feature type="transmembrane region" description="Helical" evidence="10">
    <location>
        <begin position="197"/>
        <end position="216"/>
    </location>
</feature>
<feature type="transmembrane region" description="Helical" evidence="10">
    <location>
        <begin position="271"/>
        <end position="296"/>
    </location>
</feature>
<proteinExistence type="inferred from homology"/>
<keyword evidence="9" id="KW-0046">Antibiotic resistance</keyword>
<accession>A0A4V0Z7H0</accession>
<dbReference type="GO" id="GO:0015297">
    <property type="term" value="F:antiporter activity"/>
    <property type="evidence" value="ECO:0007669"/>
    <property type="project" value="InterPro"/>
</dbReference>